<keyword evidence="7 11" id="KW-1133">Transmembrane helix</keyword>
<comment type="similarity">
    <text evidence="2 11 12">Belongs to the ATPase A chain family.</text>
</comment>
<evidence type="ECO:0000313" key="14">
    <source>
        <dbReference type="Proteomes" id="UP000593758"/>
    </source>
</evidence>
<dbReference type="NCBIfam" id="TIGR01131">
    <property type="entry name" value="ATP_synt_6_or_A"/>
    <property type="match status" value="1"/>
</dbReference>
<evidence type="ECO:0000256" key="9">
    <source>
        <dbReference type="ARBA" id="ARBA00023136"/>
    </source>
</evidence>
<keyword evidence="4 11" id="KW-0138">CF(0)</keyword>
<dbReference type="EMBL" id="CP063169">
    <property type="protein sequence ID" value="QOR69659.1"/>
    <property type="molecule type" value="Genomic_DNA"/>
</dbReference>
<proteinExistence type="inferred from homology"/>
<dbReference type="HAMAP" id="MF_01393">
    <property type="entry name" value="ATP_synth_a_bact"/>
    <property type="match status" value="1"/>
</dbReference>
<keyword evidence="6 11" id="KW-0375">Hydrogen ion transport</keyword>
<dbReference type="PRINTS" id="PR00123">
    <property type="entry name" value="ATPASEA"/>
</dbReference>
<dbReference type="GO" id="GO:0005886">
    <property type="term" value="C:plasma membrane"/>
    <property type="evidence" value="ECO:0007669"/>
    <property type="project" value="UniProtKB-SubCell"/>
</dbReference>
<keyword evidence="8 11" id="KW-0406">Ion transport</keyword>
<evidence type="ECO:0000256" key="3">
    <source>
        <dbReference type="ARBA" id="ARBA00022448"/>
    </source>
</evidence>
<dbReference type="InterPro" id="IPR035908">
    <property type="entry name" value="F0_ATP_A_sf"/>
</dbReference>
<dbReference type="Pfam" id="PF00119">
    <property type="entry name" value="ATP-synt_A"/>
    <property type="match status" value="1"/>
</dbReference>
<sequence>MLPGAVRHGYEPDVPGEFTLSTAAIAVPILAEGEDDGGFHAPGIEEFFPDAIFGSTELGSFFGFDRIMLVRLVVVAVLLLLLWLATRRASLIPSRGQSIVELGVGFVRNQIAEQILGKERARPYLAMLTTIFFTVLAMNLAGIVPFLNIAGTSRVGLPLVLALWVFIVYLSAGVRKHGLGKYLKAQLFPPGVPWPAYVLITPIEALQVFVLRPATLTIRLVANMMAGHLMLVLCFAATHFLLLEGGGLIKLTGLLAFAGGLFITLFEVFIALLQAYIFTLLSAIYVNFALEEEH</sequence>
<dbReference type="CDD" id="cd00310">
    <property type="entry name" value="ATP-synt_Fo_a_6"/>
    <property type="match status" value="1"/>
</dbReference>
<evidence type="ECO:0000256" key="10">
    <source>
        <dbReference type="ARBA" id="ARBA00023310"/>
    </source>
</evidence>
<comment type="function">
    <text evidence="11 12">Key component of the proton channel; it plays a direct role in the translocation of protons across the membrane.</text>
</comment>
<accession>A0A7M1SQ20</accession>
<evidence type="ECO:0000256" key="1">
    <source>
        <dbReference type="ARBA" id="ARBA00004141"/>
    </source>
</evidence>
<feature type="transmembrane region" description="Helical" evidence="11">
    <location>
        <begin position="254"/>
        <end position="286"/>
    </location>
</feature>
<reference evidence="13 14" key="1">
    <citation type="submission" date="2020-10" db="EMBL/GenBank/DDBJ databases">
        <title>Haloactinobacterium sp. RN3S43, a bacterium isolated from saline soil.</title>
        <authorList>
            <person name="Sun J.-Q."/>
        </authorList>
    </citation>
    <scope>NUCLEOTIDE SEQUENCE [LARGE SCALE GENOMIC DNA]</scope>
    <source>
        <strain evidence="13 14">RN3S43</strain>
    </source>
</reference>
<evidence type="ECO:0000256" key="12">
    <source>
        <dbReference type="RuleBase" id="RU000483"/>
    </source>
</evidence>
<keyword evidence="11" id="KW-1003">Cell membrane</keyword>
<feature type="transmembrane region" description="Helical" evidence="11">
    <location>
        <begin position="67"/>
        <end position="85"/>
    </location>
</feature>
<dbReference type="RefSeq" id="WP_193496191.1">
    <property type="nucleotide sequence ID" value="NZ_CP063169.1"/>
</dbReference>
<keyword evidence="9 11" id="KW-0472">Membrane</keyword>
<dbReference type="AlphaFoldDB" id="A0A7M1SQ20"/>
<dbReference type="PANTHER" id="PTHR11410:SF0">
    <property type="entry name" value="ATP SYNTHASE SUBUNIT A"/>
    <property type="match status" value="1"/>
</dbReference>
<evidence type="ECO:0000256" key="6">
    <source>
        <dbReference type="ARBA" id="ARBA00022781"/>
    </source>
</evidence>
<dbReference type="PROSITE" id="PS00449">
    <property type="entry name" value="ATPASE_A"/>
    <property type="match status" value="1"/>
</dbReference>
<dbReference type="InterPro" id="IPR023011">
    <property type="entry name" value="ATP_synth_F0_asu_AS"/>
</dbReference>
<evidence type="ECO:0000256" key="7">
    <source>
        <dbReference type="ARBA" id="ARBA00022989"/>
    </source>
</evidence>
<evidence type="ECO:0000313" key="13">
    <source>
        <dbReference type="EMBL" id="QOR69659.1"/>
    </source>
</evidence>
<keyword evidence="10 11" id="KW-0066">ATP synthesis</keyword>
<evidence type="ECO:0000256" key="5">
    <source>
        <dbReference type="ARBA" id="ARBA00022692"/>
    </source>
</evidence>
<dbReference type="GO" id="GO:0046933">
    <property type="term" value="F:proton-transporting ATP synthase activity, rotational mechanism"/>
    <property type="evidence" value="ECO:0007669"/>
    <property type="project" value="UniProtKB-UniRule"/>
</dbReference>
<keyword evidence="14" id="KW-1185">Reference proteome</keyword>
<keyword evidence="3 11" id="KW-0813">Transport</keyword>
<protein>
    <recommendedName>
        <fullName evidence="11 12">ATP synthase subunit a</fullName>
    </recommendedName>
    <alternativeName>
        <fullName evidence="11">ATP synthase F0 sector subunit a</fullName>
    </alternativeName>
    <alternativeName>
        <fullName evidence="11">F-ATPase subunit 6</fullName>
    </alternativeName>
</protein>
<name>A0A7M1SQ20_9MICO</name>
<evidence type="ECO:0000256" key="2">
    <source>
        <dbReference type="ARBA" id="ARBA00006810"/>
    </source>
</evidence>
<dbReference type="InterPro" id="IPR045083">
    <property type="entry name" value="ATP_synth_F0_asu_bact/mt"/>
</dbReference>
<dbReference type="PANTHER" id="PTHR11410">
    <property type="entry name" value="ATP SYNTHASE SUBUNIT A"/>
    <property type="match status" value="1"/>
</dbReference>
<feature type="transmembrane region" description="Helical" evidence="11">
    <location>
        <begin position="155"/>
        <end position="174"/>
    </location>
</feature>
<dbReference type="InterPro" id="IPR000568">
    <property type="entry name" value="ATP_synth_F0_asu"/>
</dbReference>
<dbReference type="Gene3D" id="1.20.120.220">
    <property type="entry name" value="ATP synthase, F0 complex, subunit A"/>
    <property type="match status" value="1"/>
</dbReference>
<organism evidence="13 14">
    <name type="scientific">Ruania alkalisoli</name>
    <dbReference type="NCBI Taxonomy" id="2779775"/>
    <lineage>
        <taxon>Bacteria</taxon>
        <taxon>Bacillati</taxon>
        <taxon>Actinomycetota</taxon>
        <taxon>Actinomycetes</taxon>
        <taxon>Micrococcales</taxon>
        <taxon>Ruaniaceae</taxon>
        <taxon>Ruania</taxon>
    </lineage>
</organism>
<dbReference type="GO" id="GO:0045259">
    <property type="term" value="C:proton-transporting ATP synthase complex"/>
    <property type="evidence" value="ECO:0007669"/>
    <property type="project" value="UniProtKB-KW"/>
</dbReference>
<dbReference type="Proteomes" id="UP000593758">
    <property type="component" value="Chromosome"/>
</dbReference>
<gene>
    <name evidence="11 13" type="primary">atpB</name>
    <name evidence="13" type="ORF">IM660_13380</name>
</gene>
<keyword evidence="5 11" id="KW-0812">Transmembrane</keyword>
<dbReference type="KEGG" id="halt:IM660_13380"/>
<evidence type="ECO:0000256" key="4">
    <source>
        <dbReference type="ARBA" id="ARBA00022547"/>
    </source>
</evidence>
<evidence type="ECO:0000256" key="8">
    <source>
        <dbReference type="ARBA" id="ARBA00023065"/>
    </source>
</evidence>
<feature type="transmembrane region" description="Helical" evidence="11">
    <location>
        <begin position="220"/>
        <end position="242"/>
    </location>
</feature>
<comment type="subcellular location">
    <subcellularLocation>
        <location evidence="11 12">Cell membrane</location>
        <topology evidence="11 12">Multi-pass membrane protein</topology>
    </subcellularLocation>
    <subcellularLocation>
        <location evidence="1">Membrane</location>
        <topology evidence="1">Multi-pass membrane protein</topology>
    </subcellularLocation>
</comment>
<evidence type="ECO:0000256" key="11">
    <source>
        <dbReference type="HAMAP-Rule" id="MF_01393"/>
    </source>
</evidence>
<feature type="transmembrane region" description="Helical" evidence="11">
    <location>
        <begin position="124"/>
        <end position="149"/>
    </location>
</feature>
<dbReference type="SUPFAM" id="SSF81336">
    <property type="entry name" value="F1F0 ATP synthase subunit A"/>
    <property type="match status" value="1"/>
</dbReference>
<feature type="transmembrane region" description="Helical" evidence="11">
    <location>
        <begin position="194"/>
        <end position="214"/>
    </location>
</feature>